<proteinExistence type="predicted"/>
<sequence length="21" mass="2262">MFNGNGQHCEVAINQSATLRA</sequence>
<dbReference type="AlphaFoldDB" id="A0A0A8ZNN5"/>
<dbReference type="EMBL" id="GBRH01259535">
    <property type="protein sequence ID" value="JAD38360.1"/>
    <property type="molecule type" value="Transcribed_RNA"/>
</dbReference>
<organism evidence="1">
    <name type="scientific">Arundo donax</name>
    <name type="common">Giant reed</name>
    <name type="synonym">Donax arundinaceus</name>
    <dbReference type="NCBI Taxonomy" id="35708"/>
    <lineage>
        <taxon>Eukaryota</taxon>
        <taxon>Viridiplantae</taxon>
        <taxon>Streptophyta</taxon>
        <taxon>Embryophyta</taxon>
        <taxon>Tracheophyta</taxon>
        <taxon>Spermatophyta</taxon>
        <taxon>Magnoliopsida</taxon>
        <taxon>Liliopsida</taxon>
        <taxon>Poales</taxon>
        <taxon>Poaceae</taxon>
        <taxon>PACMAD clade</taxon>
        <taxon>Arundinoideae</taxon>
        <taxon>Arundineae</taxon>
        <taxon>Arundo</taxon>
    </lineage>
</organism>
<protein>
    <submittedName>
        <fullName evidence="1">Uncharacterized protein</fullName>
    </submittedName>
</protein>
<reference evidence="1" key="1">
    <citation type="submission" date="2014-09" db="EMBL/GenBank/DDBJ databases">
        <authorList>
            <person name="Magalhaes I.L.F."/>
            <person name="Oliveira U."/>
            <person name="Santos F.R."/>
            <person name="Vidigal T.H.D.A."/>
            <person name="Brescovit A.D."/>
            <person name="Santos A.J."/>
        </authorList>
    </citation>
    <scope>NUCLEOTIDE SEQUENCE</scope>
    <source>
        <tissue evidence="1">Shoot tissue taken approximately 20 cm above the soil surface</tissue>
    </source>
</reference>
<accession>A0A0A8ZNN5</accession>
<name>A0A0A8ZNN5_ARUDO</name>
<evidence type="ECO:0000313" key="1">
    <source>
        <dbReference type="EMBL" id="JAD38360.1"/>
    </source>
</evidence>
<reference evidence="1" key="2">
    <citation type="journal article" date="2015" name="Data Brief">
        <title>Shoot transcriptome of the giant reed, Arundo donax.</title>
        <authorList>
            <person name="Barrero R.A."/>
            <person name="Guerrero F.D."/>
            <person name="Moolhuijzen P."/>
            <person name="Goolsby J.A."/>
            <person name="Tidwell J."/>
            <person name="Bellgard S.E."/>
            <person name="Bellgard M.I."/>
        </authorList>
    </citation>
    <scope>NUCLEOTIDE SEQUENCE</scope>
    <source>
        <tissue evidence="1">Shoot tissue taken approximately 20 cm above the soil surface</tissue>
    </source>
</reference>